<dbReference type="EnsemblPlants" id="KQK99678">
    <property type="protein sequence ID" value="KQK99678"/>
    <property type="gene ID" value="SETIT_012478mg"/>
</dbReference>
<dbReference type="Gramene" id="KQK99678">
    <property type="protein sequence ID" value="KQK99678"/>
    <property type="gene ID" value="SETIT_012478mg"/>
</dbReference>
<dbReference type="InParanoid" id="K3YE19"/>
<accession>K3YE19</accession>
<reference evidence="2" key="1">
    <citation type="journal article" date="2012" name="Nat. Biotechnol.">
        <title>Reference genome sequence of the model plant Setaria.</title>
        <authorList>
            <person name="Bennetzen J.L."/>
            <person name="Schmutz J."/>
            <person name="Wang H."/>
            <person name="Percifield R."/>
            <person name="Hawkins J."/>
            <person name="Pontaroli A.C."/>
            <person name="Estep M."/>
            <person name="Feng L."/>
            <person name="Vaughn J.N."/>
            <person name="Grimwood J."/>
            <person name="Jenkins J."/>
            <person name="Barry K."/>
            <person name="Lindquist E."/>
            <person name="Hellsten U."/>
            <person name="Deshpande S."/>
            <person name="Wang X."/>
            <person name="Wu X."/>
            <person name="Mitros T."/>
            <person name="Triplett J."/>
            <person name="Yang X."/>
            <person name="Ye C.Y."/>
            <person name="Mauro-Herrera M."/>
            <person name="Wang L."/>
            <person name="Li P."/>
            <person name="Sharma M."/>
            <person name="Sharma R."/>
            <person name="Ronald P.C."/>
            <person name="Panaud O."/>
            <person name="Kellogg E.A."/>
            <person name="Brutnell T.P."/>
            <person name="Doust A.N."/>
            <person name="Tuskan G.A."/>
            <person name="Rokhsar D."/>
            <person name="Devos K.M."/>
        </authorList>
    </citation>
    <scope>NUCLEOTIDE SEQUENCE [LARGE SCALE GENOMIC DNA]</scope>
    <source>
        <strain evidence="2">cv. Yugu1</strain>
    </source>
</reference>
<sequence>MYYHYCTCPINGCPPSSSFLLCTSRRLECCSCKHQEQGHPASSSAVTSKLRKYCLPDKMQI</sequence>
<dbReference type="HOGENOM" id="CLU_2927045_0_0_1"/>
<name>K3YE19_SETIT</name>
<protein>
    <submittedName>
        <fullName evidence="1">Uncharacterized protein</fullName>
    </submittedName>
</protein>
<evidence type="ECO:0000313" key="2">
    <source>
        <dbReference type="Proteomes" id="UP000004995"/>
    </source>
</evidence>
<reference evidence="1" key="2">
    <citation type="submission" date="2018-08" db="UniProtKB">
        <authorList>
            <consortium name="EnsemblPlants"/>
        </authorList>
    </citation>
    <scope>IDENTIFICATION</scope>
    <source>
        <strain evidence="1">Yugu1</strain>
    </source>
</reference>
<dbReference type="AlphaFoldDB" id="K3YE19"/>
<keyword evidence="2" id="KW-1185">Reference proteome</keyword>
<organism evidence="1 2">
    <name type="scientific">Setaria italica</name>
    <name type="common">Foxtail millet</name>
    <name type="synonym">Panicum italicum</name>
    <dbReference type="NCBI Taxonomy" id="4555"/>
    <lineage>
        <taxon>Eukaryota</taxon>
        <taxon>Viridiplantae</taxon>
        <taxon>Streptophyta</taxon>
        <taxon>Embryophyta</taxon>
        <taxon>Tracheophyta</taxon>
        <taxon>Spermatophyta</taxon>
        <taxon>Magnoliopsida</taxon>
        <taxon>Liliopsida</taxon>
        <taxon>Poales</taxon>
        <taxon>Poaceae</taxon>
        <taxon>PACMAD clade</taxon>
        <taxon>Panicoideae</taxon>
        <taxon>Panicodae</taxon>
        <taxon>Paniceae</taxon>
        <taxon>Cenchrinae</taxon>
        <taxon>Setaria</taxon>
    </lineage>
</organism>
<proteinExistence type="predicted"/>
<dbReference type="Proteomes" id="UP000004995">
    <property type="component" value="Unassembled WGS sequence"/>
</dbReference>
<evidence type="ECO:0000313" key="1">
    <source>
        <dbReference type="EnsemblPlants" id="KQK99678"/>
    </source>
</evidence>
<dbReference type="EMBL" id="AGNK02004567">
    <property type="status" value="NOT_ANNOTATED_CDS"/>
    <property type="molecule type" value="Genomic_DNA"/>
</dbReference>